<dbReference type="GO" id="GO:0008237">
    <property type="term" value="F:metallopeptidase activity"/>
    <property type="evidence" value="ECO:0007669"/>
    <property type="project" value="UniProtKB-KW"/>
</dbReference>
<name>A0A1T4X3S7_9CLOT</name>
<evidence type="ECO:0000256" key="1">
    <source>
        <dbReference type="ARBA" id="ARBA00001947"/>
    </source>
</evidence>
<dbReference type="Pfam" id="PF02127">
    <property type="entry name" value="Peptidase_M18"/>
    <property type="match status" value="1"/>
</dbReference>
<keyword evidence="6 9" id="KW-0378">Hydrolase</keyword>
<evidence type="ECO:0000313" key="11">
    <source>
        <dbReference type="EMBL" id="SKA83788.1"/>
    </source>
</evidence>
<evidence type="ECO:0000256" key="5">
    <source>
        <dbReference type="ARBA" id="ARBA00022723"/>
    </source>
</evidence>
<organism evidence="11 12">
    <name type="scientific">Caloramator quimbayensis</name>
    <dbReference type="NCBI Taxonomy" id="1147123"/>
    <lineage>
        <taxon>Bacteria</taxon>
        <taxon>Bacillati</taxon>
        <taxon>Bacillota</taxon>
        <taxon>Clostridia</taxon>
        <taxon>Eubacteriales</taxon>
        <taxon>Clostridiaceae</taxon>
        <taxon>Caloramator</taxon>
    </lineage>
</organism>
<dbReference type="RefSeq" id="WP_078695996.1">
    <property type="nucleotide sequence ID" value="NZ_FUYH01000005.1"/>
</dbReference>
<keyword evidence="8 9" id="KW-0482">Metalloprotease</keyword>
<dbReference type="PANTHER" id="PTHR28570:SF2">
    <property type="entry name" value="M18 FAMILY AMINOPEPTIDASE 1-RELATED"/>
    <property type="match status" value="1"/>
</dbReference>
<evidence type="ECO:0000256" key="2">
    <source>
        <dbReference type="ARBA" id="ARBA00008290"/>
    </source>
</evidence>
<accession>A0A1T4X3S7</accession>
<dbReference type="EC" id="3.4.11.-" evidence="10"/>
<dbReference type="InterPro" id="IPR023358">
    <property type="entry name" value="Peptidase_M18_dom2"/>
</dbReference>
<dbReference type="Gene3D" id="3.40.630.10">
    <property type="entry name" value="Zn peptidases"/>
    <property type="match status" value="1"/>
</dbReference>
<protein>
    <recommendedName>
        <fullName evidence="10">M18 family aminopeptidase</fullName>
        <ecNumber evidence="10">3.4.11.-</ecNumber>
    </recommendedName>
</protein>
<dbReference type="PRINTS" id="PR00932">
    <property type="entry name" value="AMINO1PTASE"/>
</dbReference>
<keyword evidence="5 9" id="KW-0479">Metal-binding</keyword>
<dbReference type="STRING" id="1147123.SAMN05443428_105169"/>
<dbReference type="GO" id="GO:0005737">
    <property type="term" value="C:cytoplasm"/>
    <property type="evidence" value="ECO:0007669"/>
    <property type="project" value="UniProtKB-ARBA"/>
</dbReference>
<evidence type="ECO:0000256" key="7">
    <source>
        <dbReference type="ARBA" id="ARBA00022833"/>
    </source>
</evidence>
<evidence type="ECO:0000256" key="9">
    <source>
        <dbReference type="RuleBase" id="RU004386"/>
    </source>
</evidence>
<evidence type="ECO:0000256" key="3">
    <source>
        <dbReference type="ARBA" id="ARBA00022438"/>
    </source>
</evidence>
<dbReference type="SUPFAM" id="SSF101821">
    <property type="entry name" value="Aminopeptidase/glucanase lid domain"/>
    <property type="match status" value="1"/>
</dbReference>
<dbReference type="PANTHER" id="PTHR28570">
    <property type="entry name" value="ASPARTYL AMINOPEPTIDASE"/>
    <property type="match status" value="1"/>
</dbReference>
<evidence type="ECO:0000256" key="10">
    <source>
        <dbReference type="RuleBase" id="RU004387"/>
    </source>
</evidence>
<evidence type="ECO:0000313" key="12">
    <source>
        <dbReference type="Proteomes" id="UP000190105"/>
    </source>
</evidence>
<dbReference type="EMBL" id="FUYH01000005">
    <property type="protein sequence ID" value="SKA83788.1"/>
    <property type="molecule type" value="Genomic_DNA"/>
</dbReference>
<dbReference type="Proteomes" id="UP000190105">
    <property type="component" value="Unassembled WGS sequence"/>
</dbReference>
<dbReference type="Gene3D" id="2.30.250.10">
    <property type="entry name" value="Aminopeptidase i, Domain 2"/>
    <property type="match status" value="1"/>
</dbReference>
<dbReference type="GO" id="GO:0004177">
    <property type="term" value="F:aminopeptidase activity"/>
    <property type="evidence" value="ECO:0007669"/>
    <property type="project" value="UniProtKB-KW"/>
</dbReference>
<dbReference type="NCBIfam" id="NF002600">
    <property type="entry name" value="PRK02256.1"/>
    <property type="match status" value="1"/>
</dbReference>
<proteinExistence type="inferred from homology"/>
<evidence type="ECO:0000256" key="4">
    <source>
        <dbReference type="ARBA" id="ARBA00022670"/>
    </source>
</evidence>
<reference evidence="12" key="1">
    <citation type="submission" date="2017-02" db="EMBL/GenBank/DDBJ databases">
        <authorList>
            <person name="Varghese N."/>
            <person name="Submissions S."/>
        </authorList>
    </citation>
    <scope>NUCLEOTIDE SEQUENCE [LARGE SCALE GENOMIC DNA]</scope>
    <source>
        <strain evidence="12">USBA 833</strain>
    </source>
</reference>
<dbReference type="AlphaFoldDB" id="A0A1T4X3S7"/>
<dbReference type="GO" id="GO:0006508">
    <property type="term" value="P:proteolysis"/>
    <property type="evidence" value="ECO:0007669"/>
    <property type="project" value="UniProtKB-KW"/>
</dbReference>
<sequence>MENSNGYILNIDKKSVWEYRKNDKKLNIFAEEYKNFISIAKTERRTIDCCVKTAKQKGFVDIDEVILSGKKLKKGDKVYKLNRGKGAAFFFIGSEPFNFGIKVIAAHTDTPRLDLKPRPLYEDNGLAMLDTHYYGSIKKYQWTTIPLSLHGIVIKKDGSLVDINIGEDVNEPVFYISDLLIHLAEEQMQKPLFKGIEGEDLNIILGNMPFGDCNFDDRVKYNILNILYEKYGIIEEDLIFAEIEAVPAGTARDAGLDRSMIASYGQDDRLGVYSAFRALLDSNNEEKTKALLLVDKEETGNFGSTGAKSKFFEYALFEILELTSGYNEFKLLETLRNSKMLSIDAICAYDPNYSFAFDINNSAFLGCGVVLNKYNGVKGKCETNDADIEFLSYLRKIFDENDIVWQHAEFGKVDAGGSETISYILGQYGAQAADISFPLLSMHSPLEVSSKADIYELYRACKAFFQSKK</sequence>
<comment type="cofactor">
    <cofactor evidence="1 10">
        <name>Zn(2+)</name>
        <dbReference type="ChEBI" id="CHEBI:29105"/>
    </cofactor>
</comment>
<evidence type="ECO:0000256" key="8">
    <source>
        <dbReference type="ARBA" id="ARBA00023049"/>
    </source>
</evidence>
<dbReference type="SUPFAM" id="SSF53187">
    <property type="entry name" value="Zn-dependent exopeptidases"/>
    <property type="match status" value="1"/>
</dbReference>
<keyword evidence="7 9" id="KW-0862">Zinc</keyword>
<evidence type="ECO:0000256" key="6">
    <source>
        <dbReference type="ARBA" id="ARBA00022801"/>
    </source>
</evidence>
<keyword evidence="12" id="KW-1185">Reference proteome</keyword>
<dbReference type="OrthoDB" id="89722at2"/>
<comment type="similarity">
    <text evidence="2 9">Belongs to the peptidase M18 family.</text>
</comment>
<dbReference type="GO" id="GO:0008270">
    <property type="term" value="F:zinc ion binding"/>
    <property type="evidence" value="ECO:0007669"/>
    <property type="project" value="InterPro"/>
</dbReference>
<keyword evidence="4 9" id="KW-0645">Protease</keyword>
<dbReference type="InterPro" id="IPR001948">
    <property type="entry name" value="Peptidase_M18"/>
</dbReference>
<gene>
    <name evidence="11" type="ORF">SAMN05443428_105169</name>
</gene>
<keyword evidence="3 9" id="KW-0031">Aminopeptidase</keyword>